<gene>
    <name evidence="1" type="primary">HaOG204908</name>
    <name evidence="1" type="ORF">B5X24_HaOG204908</name>
</gene>
<dbReference type="InterPro" id="IPR004119">
    <property type="entry name" value="EcKL"/>
</dbReference>
<sequence>MAKQLEYWRKSEMSSRKEEALSPVDQNKKQIRMCIDSATMVQSEEPLRNLLKKIAKEHNYENPEIIINSISSGGANYTSALYTAIIKAKNKEDLNLFGKVAAVGEKFRSEATIDFYGNEKFAYTTLFKIFEALEEEHGVPEEHRLPFVKFYGFDASAQYLETMVLENLITQGYEAFDRRGGARRRGGDAHHRSFGLLAGNLGWGPPEPRSTGAVTEAMLAACCMLTFMSGQLTY</sequence>
<evidence type="ECO:0000313" key="2">
    <source>
        <dbReference type="Proteomes" id="UP000249218"/>
    </source>
</evidence>
<dbReference type="Proteomes" id="UP000249218">
    <property type="component" value="Unassembled WGS sequence"/>
</dbReference>
<dbReference type="Pfam" id="PF02958">
    <property type="entry name" value="EcKL"/>
    <property type="match status" value="1"/>
</dbReference>
<reference evidence="1 2" key="1">
    <citation type="journal article" date="2017" name="BMC Biol.">
        <title>Genomic innovations, transcriptional plasticity and gene loss underlying the evolution and divergence of two highly polyphagous and invasive Helicoverpa pest species.</title>
        <authorList>
            <person name="Pearce S.L."/>
            <person name="Clarke D.F."/>
            <person name="East P.D."/>
            <person name="Elfekih S."/>
            <person name="Gordon K.H."/>
            <person name="Jermiin L.S."/>
            <person name="McGaughran A."/>
            <person name="Oakeshott J.G."/>
            <person name="Papanikolaou A."/>
            <person name="Perera O.P."/>
            <person name="Rane R.V."/>
            <person name="Richards S."/>
            <person name="Tay W.T."/>
            <person name="Walsh T.K."/>
            <person name="Anderson A."/>
            <person name="Anderson C.J."/>
            <person name="Asgari S."/>
            <person name="Board P.G."/>
            <person name="Bretschneider A."/>
            <person name="Campbell P.M."/>
            <person name="Chertemps T."/>
            <person name="Christeller J.T."/>
            <person name="Coppin C.W."/>
            <person name="Downes S.J."/>
            <person name="Duan G."/>
            <person name="Farnsworth C.A."/>
            <person name="Good R.T."/>
            <person name="Han L.B."/>
            <person name="Han Y.C."/>
            <person name="Hatje K."/>
            <person name="Horne I."/>
            <person name="Huang Y.P."/>
            <person name="Hughes D.S."/>
            <person name="Jacquin-Joly E."/>
            <person name="James W."/>
            <person name="Jhangiani S."/>
            <person name="Kollmar M."/>
            <person name="Kuwar S.S."/>
            <person name="Li S."/>
            <person name="Liu N.Y."/>
            <person name="Maibeche M.T."/>
            <person name="Miller J.R."/>
            <person name="Montagne N."/>
            <person name="Perry T."/>
            <person name="Qu J."/>
            <person name="Song S.V."/>
            <person name="Sutton G.G."/>
            <person name="Vogel H."/>
            <person name="Walenz B.P."/>
            <person name="Xu W."/>
            <person name="Zhang H.J."/>
            <person name="Zou Z."/>
            <person name="Batterham P."/>
            <person name="Edwards O.R."/>
            <person name="Feyereisen R."/>
            <person name="Gibbs R.A."/>
            <person name="Heckel D.G."/>
            <person name="McGrath A."/>
            <person name="Robin C."/>
            <person name="Scherer S.E."/>
            <person name="Worley K.C."/>
            <person name="Wu Y.D."/>
        </authorList>
    </citation>
    <scope>NUCLEOTIDE SEQUENCE [LARGE SCALE GENOMIC DNA]</scope>
    <source>
        <strain evidence="1">Harm_GR_Male_#8</strain>
        <tissue evidence="1">Whole organism</tissue>
    </source>
</reference>
<name>A0A2W1BMR9_HELAM</name>
<keyword evidence="2" id="KW-1185">Reference proteome</keyword>
<organism evidence="1 2">
    <name type="scientific">Helicoverpa armigera</name>
    <name type="common">Cotton bollworm</name>
    <name type="synonym">Heliothis armigera</name>
    <dbReference type="NCBI Taxonomy" id="29058"/>
    <lineage>
        <taxon>Eukaryota</taxon>
        <taxon>Metazoa</taxon>
        <taxon>Ecdysozoa</taxon>
        <taxon>Arthropoda</taxon>
        <taxon>Hexapoda</taxon>
        <taxon>Insecta</taxon>
        <taxon>Pterygota</taxon>
        <taxon>Neoptera</taxon>
        <taxon>Endopterygota</taxon>
        <taxon>Lepidoptera</taxon>
        <taxon>Glossata</taxon>
        <taxon>Ditrysia</taxon>
        <taxon>Noctuoidea</taxon>
        <taxon>Noctuidae</taxon>
        <taxon>Heliothinae</taxon>
        <taxon>Helicoverpa</taxon>
    </lineage>
</organism>
<dbReference type="EMBL" id="KZ149965">
    <property type="protein sequence ID" value="PZC76228.1"/>
    <property type="molecule type" value="Genomic_DNA"/>
</dbReference>
<proteinExistence type="predicted"/>
<protein>
    <submittedName>
        <fullName evidence="1">Uncharacterized protein</fullName>
    </submittedName>
</protein>
<dbReference type="AlphaFoldDB" id="A0A2W1BMR9"/>
<evidence type="ECO:0000313" key="1">
    <source>
        <dbReference type="EMBL" id="PZC76228.1"/>
    </source>
</evidence>
<dbReference type="OrthoDB" id="191037at2759"/>
<accession>A0A2W1BMR9</accession>